<proteinExistence type="predicted"/>
<evidence type="ECO:0000313" key="1">
    <source>
        <dbReference type="EMBL" id="KRZ48255.1"/>
    </source>
</evidence>
<evidence type="ECO:0008006" key="3">
    <source>
        <dbReference type="Google" id="ProtNLM"/>
    </source>
</evidence>
<dbReference type="AlphaFoldDB" id="A0A0V1KM11"/>
<organism evidence="1 2">
    <name type="scientific">Trichinella nativa</name>
    <dbReference type="NCBI Taxonomy" id="6335"/>
    <lineage>
        <taxon>Eukaryota</taxon>
        <taxon>Metazoa</taxon>
        <taxon>Ecdysozoa</taxon>
        <taxon>Nematoda</taxon>
        <taxon>Enoplea</taxon>
        <taxon>Dorylaimia</taxon>
        <taxon>Trichinellida</taxon>
        <taxon>Trichinellidae</taxon>
        <taxon>Trichinella</taxon>
    </lineage>
</organism>
<protein>
    <recommendedName>
        <fullName evidence="3">HTH CENPB-type domain-containing protein</fullName>
    </recommendedName>
</protein>
<comment type="caution">
    <text evidence="1">The sequence shown here is derived from an EMBL/GenBank/DDBJ whole genome shotgun (WGS) entry which is preliminary data.</text>
</comment>
<name>A0A0V1KM11_9BILA</name>
<dbReference type="Proteomes" id="UP000054721">
    <property type="component" value="Unassembled WGS sequence"/>
</dbReference>
<sequence>MIGIDDFKASNGCINRFRQRHGLVYHSVRGEAAVDVNTVINCFNKSGFFCKISDCTMEANTDGSVTGMSRLSSIRQMPNYDNDDDREQEVLPIPTLTPRTLCDVTSAALTMVPLRQMRNRGKKASHPVQFKNAAGEDRGWLLATDTHDRIHRYPISHCTASRLVIDPRARRWLMIRWSSKSKPPRNEPLI</sequence>
<keyword evidence="2" id="KW-1185">Reference proteome</keyword>
<gene>
    <name evidence="1" type="ORF">T02_14136</name>
</gene>
<reference evidence="1 2" key="1">
    <citation type="submission" date="2015-05" db="EMBL/GenBank/DDBJ databases">
        <title>Evolution of Trichinella species and genotypes.</title>
        <authorList>
            <person name="Korhonen P.K."/>
            <person name="Edoardo P."/>
            <person name="Giuseppe L.R."/>
            <person name="Gasser R.B."/>
        </authorList>
    </citation>
    <scope>NUCLEOTIDE SEQUENCE [LARGE SCALE GENOMIC DNA]</scope>
    <source>
        <strain evidence="1">ISS10</strain>
    </source>
</reference>
<dbReference type="EMBL" id="JYDW01000441">
    <property type="protein sequence ID" value="KRZ48255.1"/>
    <property type="molecule type" value="Genomic_DNA"/>
</dbReference>
<evidence type="ECO:0000313" key="2">
    <source>
        <dbReference type="Proteomes" id="UP000054721"/>
    </source>
</evidence>
<accession>A0A0V1KM11</accession>
<dbReference type="OrthoDB" id="5933805at2759"/>